<sequence>MNNVVVLLLSARFFLSPVFVLFNRWKKTLNRCSLNSPAMCSTNHSNWVTFDDDVTPVSSPQKPLQSADLIKASVPRPNGLKLVLPPIKDTSWSFSTSLESPQSQSDSSGKSFGPFNRALNTPVTRVSTSTTPFHSPSWEKNVFLRSFSSPSGVSVPSLAPETLSQTADGPSPFPAFKGKSGHFNPFWDDSRQSADVGSTSSDSDTDNSLPRFFIRTKDGSTPPHDQPHNPFSFVCNKLEDLQVGKEDNTDRLKGEEKLISDGSVQFVPRGLFRSQKRDGWPVMLRIPEKKNRMSSRQWGPIYLRLLPGGVLQMFYEKGLEKPYKEFQLLPQCRLSDLKVESYSEPRKVLTVKVELFSYTEKKRFHPKPEVSHEAEVEQLLKFGSTVHGDMEDLVVSIEEEIFKLCVPHQQRRQYDEQELSLQVTDHIWIQLDKSGEVIERAAFTQIHCLSFLNGQGDCFLALNDLGLLHSNSSYGYEEDSDLWMEITDRHFHKCVNETEFQTSRLIKFSPPDACRVELMRYKTAVLGCTEIPFSIKAMVTVQGAYVELQAFLNMSTTFLSSFSTSDTSYPLCESIVIRVPVPGNWVKVTQTVALLRQRSLKARMNRNACLGSVRATDSQPVMQVSIGSVKYENVYSAIVWRIDRLPAKNTAVDHPHSFSCKLELGSDQEIPSDWYPFVSMECEIMGAVVSQSRVKSLGTVNDIQPQKHVTSWTRYHCQVEVEKKWIETDSQRQSGKWPAGTEKEVSEPDLNAPARKQLGWARLGSGTRITIVSPDYWCFIMCQLSAKLYLSIIDDVIESMKELFLDEGLEDRVLDDLRHLWESKMMQSKAMEDFRKNNVNSTNFVLQLPASYTQADRNQDLAAPVMIPTTQNIHSLPVKNNTKTPATFSLPAALAYPVQIPAGVTLQTASGQLYKVNVPVVVTQAPVGQQPASHLSQKVPERSKVPASQPAAIPPNPVLLHEPEPSSAPSSFITQTRTSLALIQENSLPHEPPGAEVTLGENEANSQPEPLNVGVTASPCPQFLDFQISAEEAAFAQKTHSRDIDEILKEVIEEERVKAERARKLAGNAGNHSGTDLGLDLDYAYSELSDIVQLDGPADNSDPEQDEEVPLEENDFLGLINAEAIRALQEENGSDGNSISSSSEDGGADELSNVEEDPLNSGDDVVEQDIPDLFDTDNVIVCQYDKIHRSKNRWKFHLKDGVMSYGGRDYVFSKAIGEAEW</sequence>
<evidence type="ECO:0000256" key="10">
    <source>
        <dbReference type="SAM" id="SignalP"/>
    </source>
</evidence>
<evidence type="ECO:0000256" key="1">
    <source>
        <dbReference type="ARBA" id="ARBA00004123"/>
    </source>
</evidence>
<dbReference type="InterPro" id="IPR028565">
    <property type="entry name" value="MHD"/>
</dbReference>
<keyword evidence="5" id="KW-0963">Cytoplasm</keyword>
<evidence type="ECO:0000313" key="13">
    <source>
        <dbReference type="EMBL" id="MEQ2205474.1"/>
    </source>
</evidence>
<dbReference type="PANTHER" id="PTHR10529">
    <property type="entry name" value="AP COMPLEX SUBUNIT MU"/>
    <property type="match status" value="1"/>
</dbReference>
<dbReference type="InterPro" id="IPR009088">
    <property type="entry name" value="TFIIA_b-brl"/>
</dbReference>
<feature type="domain" description="MHD" evidence="12">
    <location>
        <begin position="416"/>
        <end position="725"/>
    </location>
</feature>
<comment type="similarity">
    <text evidence="4">Belongs to the TFIIA subunit 1 family.</text>
</comment>
<dbReference type="CDD" id="cd07976">
    <property type="entry name" value="TFIIA_alpha_beta_like"/>
    <property type="match status" value="2"/>
</dbReference>
<feature type="chain" id="PRO_5047064581" description="Stonin-1" evidence="10">
    <location>
        <begin position="21"/>
        <end position="1221"/>
    </location>
</feature>
<dbReference type="PROSITE" id="PS51070">
    <property type="entry name" value="SHD"/>
    <property type="match status" value="1"/>
</dbReference>
<name>A0ABV0RBF2_9TELE</name>
<comment type="caution">
    <text evidence="13">The sequence shown here is derived from an EMBL/GenBank/DDBJ whole genome shotgun (WGS) entry which is preliminary data.</text>
</comment>
<evidence type="ECO:0000256" key="9">
    <source>
        <dbReference type="SAM" id="MobiDB-lite"/>
    </source>
</evidence>
<evidence type="ECO:0000256" key="3">
    <source>
        <dbReference type="ARBA" id="ARBA00005579"/>
    </source>
</evidence>
<dbReference type="PROSITE" id="PS51072">
    <property type="entry name" value="MHD"/>
    <property type="match status" value="1"/>
</dbReference>
<keyword evidence="6" id="KW-0254">Endocytosis</keyword>
<dbReference type="InterPro" id="IPR036168">
    <property type="entry name" value="AP2_Mu_C_sf"/>
</dbReference>
<evidence type="ECO:0000313" key="14">
    <source>
        <dbReference type="Proteomes" id="UP001434883"/>
    </source>
</evidence>
<feature type="compositionally biased region" description="Low complexity" evidence="9">
    <location>
        <begin position="193"/>
        <end position="208"/>
    </location>
</feature>
<feature type="region of interest" description="Disordered" evidence="9">
    <location>
        <begin position="154"/>
        <end position="175"/>
    </location>
</feature>
<dbReference type="SUPFAM" id="SSF50784">
    <property type="entry name" value="Transcription factor IIA (TFIIA), beta-barrel domain"/>
    <property type="match status" value="1"/>
</dbReference>
<dbReference type="Pfam" id="PF03153">
    <property type="entry name" value="TFIIA"/>
    <property type="match status" value="1"/>
</dbReference>
<keyword evidence="14" id="KW-1185">Reference proteome</keyword>
<evidence type="ECO:0000256" key="6">
    <source>
        <dbReference type="ARBA" id="ARBA00022583"/>
    </source>
</evidence>
<dbReference type="InterPro" id="IPR012320">
    <property type="entry name" value="SHD_dom"/>
</dbReference>
<dbReference type="InterPro" id="IPR004855">
    <property type="entry name" value="TFIIA_asu/bsu"/>
</dbReference>
<dbReference type="Gene3D" id="2.30.18.10">
    <property type="entry name" value="Transcription factor IIA (TFIIA), beta-barrel domain"/>
    <property type="match status" value="1"/>
</dbReference>
<feature type="domain" description="SHD" evidence="11">
    <location>
        <begin position="279"/>
        <end position="412"/>
    </location>
</feature>
<feature type="region of interest" description="Disordered" evidence="9">
    <location>
        <begin position="95"/>
        <end position="116"/>
    </location>
</feature>
<dbReference type="InterPro" id="IPR050431">
    <property type="entry name" value="Adaptor_comp_med_subunit"/>
</dbReference>
<evidence type="ECO:0000256" key="8">
    <source>
        <dbReference type="ARBA" id="ARBA00023242"/>
    </source>
</evidence>
<feature type="compositionally biased region" description="Acidic residues" evidence="9">
    <location>
        <begin position="1146"/>
        <end position="1167"/>
    </location>
</feature>
<dbReference type="Gene3D" id="1.10.287.100">
    <property type="match status" value="1"/>
</dbReference>
<evidence type="ECO:0000256" key="2">
    <source>
        <dbReference type="ARBA" id="ARBA00004496"/>
    </source>
</evidence>
<accession>A0ABV0RBF2</accession>
<comment type="subcellular location">
    <subcellularLocation>
        <location evidence="2">Cytoplasm</location>
    </subcellularLocation>
    <subcellularLocation>
        <location evidence="1">Nucleus</location>
    </subcellularLocation>
</comment>
<dbReference type="SUPFAM" id="SSF49447">
    <property type="entry name" value="Second domain of Mu2 adaptin subunit (ap50) of ap2 adaptor"/>
    <property type="match status" value="1"/>
</dbReference>
<organism evidence="13 14">
    <name type="scientific">Xenoophorus captivus</name>
    <dbReference type="NCBI Taxonomy" id="1517983"/>
    <lineage>
        <taxon>Eukaryota</taxon>
        <taxon>Metazoa</taxon>
        <taxon>Chordata</taxon>
        <taxon>Craniata</taxon>
        <taxon>Vertebrata</taxon>
        <taxon>Euteleostomi</taxon>
        <taxon>Actinopterygii</taxon>
        <taxon>Neopterygii</taxon>
        <taxon>Teleostei</taxon>
        <taxon>Neoteleostei</taxon>
        <taxon>Acanthomorphata</taxon>
        <taxon>Ovalentaria</taxon>
        <taxon>Atherinomorphae</taxon>
        <taxon>Cyprinodontiformes</taxon>
        <taxon>Goodeidae</taxon>
        <taxon>Xenoophorus</taxon>
    </lineage>
</organism>
<evidence type="ECO:0008006" key="15">
    <source>
        <dbReference type="Google" id="ProtNLM"/>
    </source>
</evidence>
<feature type="region of interest" description="Disordered" evidence="9">
    <location>
        <begin position="929"/>
        <end position="957"/>
    </location>
</feature>
<feature type="signal peptide" evidence="10">
    <location>
        <begin position="1"/>
        <end position="20"/>
    </location>
</feature>
<evidence type="ECO:0000256" key="5">
    <source>
        <dbReference type="ARBA" id="ARBA00022490"/>
    </source>
</evidence>
<keyword evidence="8" id="KW-0539">Nucleus</keyword>
<protein>
    <recommendedName>
        <fullName evidence="15">Stonin-1</fullName>
    </recommendedName>
</protein>
<dbReference type="SMART" id="SM01371">
    <property type="entry name" value="TFIIA"/>
    <property type="match status" value="1"/>
</dbReference>
<dbReference type="Gene3D" id="2.60.40.1170">
    <property type="entry name" value="Mu homology domain, subdomain B"/>
    <property type="match status" value="2"/>
</dbReference>
<feature type="compositionally biased region" description="Low complexity" evidence="9">
    <location>
        <begin position="95"/>
        <end position="111"/>
    </location>
</feature>
<evidence type="ECO:0000259" key="11">
    <source>
        <dbReference type="PROSITE" id="PS51070"/>
    </source>
</evidence>
<dbReference type="SUPFAM" id="SSF47396">
    <property type="entry name" value="Transcription factor IIA (TFIIA), alpha-helical domain"/>
    <property type="match status" value="1"/>
</dbReference>
<evidence type="ECO:0000256" key="7">
    <source>
        <dbReference type="ARBA" id="ARBA00023163"/>
    </source>
</evidence>
<keyword evidence="7" id="KW-0804">Transcription</keyword>
<gene>
    <name evidence="13" type="ORF">XENOCAPTIV_031011</name>
</gene>
<dbReference type="EMBL" id="JAHRIN010042109">
    <property type="protein sequence ID" value="MEQ2205474.1"/>
    <property type="molecule type" value="Genomic_DNA"/>
</dbReference>
<comment type="similarity">
    <text evidence="3">Belongs to the Stoned B family.</text>
</comment>
<keyword evidence="10" id="KW-0732">Signal</keyword>
<feature type="compositionally biased region" description="Low complexity" evidence="9">
    <location>
        <begin position="1131"/>
        <end position="1145"/>
    </location>
</feature>
<dbReference type="Proteomes" id="UP001434883">
    <property type="component" value="Unassembled WGS sequence"/>
</dbReference>
<dbReference type="Pfam" id="PF00928">
    <property type="entry name" value="Adap_comp_sub"/>
    <property type="match status" value="1"/>
</dbReference>
<reference evidence="13 14" key="1">
    <citation type="submission" date="2021-06" db="EMBL/GenBank/DDBJ databases">
        <authorList>
            <person name="Palmer J.M."/>
        </authorList>
    </citation>
    <scope>NUCLEOTIDE SEQUENCE [LARGE SCALE GENOMIC DNA]</scope>
    <source>
        <strain evidence="13 14">XC_2019</strain>
        <tissue evidence="13">Muscle</tissue>
    </source>
</reference>
<feature type="region of interest" description="Disordered" evidence="9">
    <location>
        <begin position="1131"/>
        <end position="1167"/>
    </location>
</feature>
<evidence type="ECO:0000259" key="12">
    <source>
        <dbReference type="PROSITE" id="PS51072"/>
    </source>
</evidence>
<feature type="region of interest" description="Disordered" evidence="9">
    <location>
        <begin position="187"/>
        <end position="228"/>
    </location>
</feature>
<proteinExistence type="inferred from homology"/>
<evidence type="ECO:0000256" key="4">
    <source>
        <dbReference type="ARBA" id="ARBA00010059"/>
    </source>
</evidence>